<protein>
    <submittedName>
        <fullName evidence="2">GNAT family N-acetyltransferase</fullName>
    </submittedName>
</protein>
<gene>
    <name evidence="2" type="ORF">CBF28_14035</name>
</gene>
<comment type="caution">
    <text evidence="2">The sequence shown here is derived from an EMBL/GenBank/DDBJ whole genome shotgun (WGS) entry which is preliminary data.</text>
</comment>
<dbReference type="Proteomes" id="UP000288028">
    <property type="component" value="Unassembled WGS sequence"/>
</dbReference>
<dbReference type="InterPro" id="IPR050276">
    <property type="entry name" value="MshD_Acetyltransferase"/>
</dbReference>
<dbReference type="RefSeq" id="WP_126796304.1">
    <property type="nucleotide sequence ID" value="NZ_CP060720.1"/>
</dbReference>
<dbReference type="Gene3D" id="3.40.630.30">
    <property type="match status" value="1"/>
</dbReference>
<name>A0A430APX7_9ENTE</name>
<dbReference type="AlphaFoldDB" id="A0A430APX7"/>
<accession>A0A430APX7</accession>
<dbReference type="Pfam" id="PF00583">
    <property type="entry name" value="Acetyltransf_1"/>
    <property type="match status" value="1"/>
</dbReference>
<feature type="domain" description="N-acetyltransferase" evidence="1">
    <location>
        <begin position="1"/>
        <end position="146"/>
    </location>
</feature>
<dbReference type="PANTHER" id="PTHR43617">
    <property type="entry name" value="L-AMINO ACID N-ACETYLTRANSFERASE"/>
    <property type="match status" value="1"/>
</dbReference>
<dbReference type="CDD" id="cd04301">
    <property type="entry name" value="NAT_SF"/>
    <property type="match status" value="1"/>
</dbReference>
<proteinExistence type="predicted"/>
<organism evidence="2 3">
    <name type="scientific">Vagococcus carniphilus</name>
    <dbReference type="NCBI Taxonomy" id="218144"/>
    <lineage>
        <taxon>Bacteria</taxon>
        <taxon>Bacillati</taxon>
        <taxon>Bacillota</taxon>
        <taxon>Bacilli</taxon>
        <taxon>Lactobacillales</taxon>
        <taxon>Enterococcaceae</taxon>
        <taxon>Vagococcus</taxon>
    </lineage>
</organism>
<keyword evidence="3" id="KW-1185">Reference proteome</keyword>
<evidence type="ECO:0000259" key="1">
    <source>
        <dbReference type="PROSITE" id="PS51186"/>
    </source>
</evidence>
<keyword evidence="2" id="KW-0808">Transferase</keyword>
<dbReference type="PROSITE" id="PS51186">
    <property type="entry name" value="GNAT"/>
    <property type="match status" value="1"/>
</dbReference>
<dbReference type="OrthoDB" id="9798006at2"/>
<evidence type="ECO:0000313" key="2">
    <source>
        <dbReference type="EMBL" id="RSU10210.1"/>
    </source>
</evidence>
<reference evidence="2 3" key="1">
    <citation type="submission" date="2017-05" db="EMBL/GenBank/DDBJ databases">
        <title>Vagococcus spp. assemblies.</title>
        <authorList>
            <person name="Gulvik C.A."/>
        </authorList>
    </citation>
    <scope>NUCLEOTIDE SEQUENCE [LARGE SCALE GENOMIC DNA]</scope>
    <source>
        <strain evidence="2 3">SS1714</strain>
    </source>
</reference>
<dbReference type="GO" id="GO:0016747">
    <property type="term" value="F:acyltransferase activity, transferring groups other than amino-acyl groups"/>
    <property type="evidence" value="ECO:0007669"/>
    <property type="project" value="InterPro"/>
</dbReference>
<dbReference type="InterPro" id="IPR000182">
    <property type="entry name" value="GNAT_dom"/>
</dbReference>
<dbReference type="SUPFAM" id="SSF55729">
    <property type="entry name" value="Acyl-CoA N-acyltransferases (Nat)"/>
    <property type="match status" value="1"/>
</dbReference>
<sequence>MNIKKGTLENLEELVVLFDQYRQFYGQESNEFLAREFLTERIKKEESIIYLAYLDDSPVGFTQLFPSFSSVSMERMWILNDLFVSEKARQKGVANALIEQAIILSKETDGKGILLETGADNVSAQKLYEKIGFEQETAKFYFYSTH</sequence>
<evidence type="ECO:0000313" key="3">
    <source>
        <dbReference type="Proteomes" id="UP000288028"/>
    </source>
</evidence>
<dbReference type="GeneID" id="95581505"/>
<dbReference type="EMBL" id="NGKB01000019">
    <property type="protein sequence ID" value="RSU10210.1"/>
    <property type="molecule type" value="Genomic_DNA"/>
</dbReference>
<dbReference type="InterPro" id="IPR016181">
    <property type="entry name" value="Acyl_CoA_acyltransferase"/>
</dbReference>